<accession>A0ABV1U2J3</accession>
<comment type="caution">
    <text evidence="3">The sequence shown here is derived from an EMBL/GenBank/DDBJ whole genome shotgun (WGS) entry which is preliminary data.</text>
</comment>
<protein>
    <recommendedName>
        <fullName evidence="5">Lipoprotein</fullName>
    </recommendedName>
</protein>
<proteinExistence type="predicted"/>
<evidence type="ECO:0000256" key="2">
    <source>
        <dbReference type="SAM" id="SignalP"/>
    </source>
</evidence>
<evidence type="ECO:0008006" key="5">
    <source>
        <dbReference type="Google" id="ProtNLM"/>
    </source>
</evidence>
<dbReference type="PROSITE" id="PS51257">
    <property type="entry name" value="PROKAR_LIPOPROTEIN"/>
    <property type="match status" value="1"/>
</dbReference>
<feature type="signal peptide" evidence="2">
    <location>
        <begin position="1"/>
        <end position="25"/>
    </location>
</feature>
<reference evidence="3 4" key="1">
    <citation type="submission" date="2024-06" db="EMBL/GenBank/DDBJ databases">
        <title>The Natural Products Discovery Center: Release of the First 8490 Sequenced Strains for Exploring Actinobacteria Biosynthetic Diversity.</title>
        <authorList>
            <person name="Kalkreuter E."/>
            <person name="Kautsar S.A."/>
            <person name="Yang D."/>
            <person name="Bader C.D."/>
            <person name="Teijaro C.N."/>
            <person name="Fluegel L."/>
            <person name="Davis C.M."/>
            <person name="Simpson J.R."/>
            <person name="Lauterbach L."/>
            <person name="Steele A.D."/>
            <person name="Gui C."/>
            <person name="Meng S."/>
            <person name="Li G."/>
            <person name="Viehrig K."/>
            <person name="Ye F."/>
            <person name="Su P."/>
            <person name="Kiefer A.F."/>
            <person name="Nichols A."/>
            <person name="Cepeda A.J."/>
            <person name="Yan W."/>
            <person name="Fan B."/>
            <person name="Jiang Y."/>
            <person name="Adhikari A."/>
            <person name="Zheng C.-J."/>
            <person name="Schuster L."/>
            <person name="Cowan T.M."/>
            <person name="Smanski M.J."/>
            <person name="Chevrette M.G."/>
            <person name="De Carvalho L.P.S."/>
            <person name="Shen B."/>
        </authorList>
    </citation>
    <scope>NUCLEOTIDE SEQUENCE [LARGE SCALE GENOMIC DNA]</scope>
    <source>
        <strain evidence="3 4">NPDC001166</strain>
    </source>
</reference>
<evidence type="ECO:0000256" key="1">
    <source>
        <dbReference type="SAM" id="MobiDB-lite"/>
    </source>
</evidence>
<keyword evidence="4" id="KW-1185">Reference proteome</keyword>
<gene>
    <name evidence="3" type="ORF">ABT272_09405</name>
</gene>
<name>A0ABV1U2J3_9ACTN</name>
<feature type="region of interest" description="Disordered" evidence="1">
    <location>
        <begin position="46"/>
        <end position="65"/>
    </location>
</feature>
<dbReference type="EMBL" id="JBEPAZ010000005">
    <property type="protein sequence ID" value="MER6427947.1"/>
    <property type="molecule type" value="Genomic_DNA"/>
</dbReference>
<dbReference type="Proteomes" id="UP001470023">
    <property type="component" value="Unassembled WGS sequence"/>
</dbReference>
<dbReference type="RefSeq" id="WP_263279967.1">
    <property type="nucleotide sequence ID" value="NZ_JBEPAB010000004.1"/>
</dbReference>
<keyword evidence="2" id="KW-0732">Signal</keyword>
<evidence type="ECO:0000313" key="4">
    <source>
        <dbReference type="Proteomes" id="UP001470023"/>
    </source>
</evidence>
<sequence length="167" mass="17111">MRPSLSAAVLVGAVLSLAAVTGCSAAGNHAEHPGATQDPVKRATEAPAGNTAGAAPDGCPTAASLPLPKDFPANLPVPDGAVVTSVEHRTGGRLVVTTVVRGGFDTTLAFLHTRLPKAGYIPEEGEVEEDDAESNFFTATVRGRWALRKMPDCGGGVYLTYLTADVS</sequence>
<feature type="chain" id="PRO_5045767631" description="Lipoprotein" evidence="2">
    <location>
        <begin position="26"/>
        <end position="167"/>
    </location>
</feature>
<evidence type="ECO:0000313" key="3">
    <source>
        <dbReference type="EMBL" id="MER6427947.1"/>
    </source>
</evidence>
<organism evidence="3 4">
    <name type="scientific">Streptomyces sp. 900105245</name>
    <dbReference type="NCBI Taxonomy" id="3154379"/>
    <lineage>
        <taxon>Bacteria</taxon>
        <taxon>Bacillati</taxon>
        <taxon>Actinomycetota</taxon>
        <taxon>Actinomycetes</taxon>
        <taxon>Kitasatosporales</taxon>
        <taxon>Streptomycetaceae</taxon>
        <taxon>Streptomyces</taxon>
    </lineage>
</organism>